<protein>
    <recommendedName>
        <fullName evidence="4">Sporulation lipoprotein YhcN/YlaJ (Spore_YhcN_YlaJ)</fullName>
    </recommendedName>
</protein>
<organism evidence="2 3">
    <name type="scientific">Halobacillus aidingensis</name>
    <dbReference type="NCBI Taxonomy" id="240303"/>
    <lineage>
        <taxon>Bacteria</taxon>
        <taxon>Bacillati</taxon>
        <taxon>Bacillota</taxon>
        <taxon>Bacilli</taxon>
        <taxon>Bacillales</taxon>
        <taxon>Bacillaceae</taxon>
        <taxon>Halobacillus</taxon>
    </lineage>
</organism>
<keyword evidence="1" id="KW-0732">Signal</keyword>
<evidence type="ECO:0000256" key="1">
    <source>
        <dbReference type="SAM" id="SignalP"/>
    </source>
</evidence>
<evidence type="ECO:0008006" key="4">
    <source>
        <dbReference type="Google" id="ProtNLM"/>
    </source>
</evidence>
<feature type="chain" id="PRO_5011650083" description="Sporulation lipoprotein YhcN/YlaJ (Spore_YhcN_YlaJ)" evidence="1">
    <location>
        <begin position="21"/>
        <end position="123"/>
    </location>
</feature>
<dbReference type="PROSITE" id="PS51257">
    <property type="entry name" value="PROKAR_LIPOPROTEIN"/>
    <property type="match status" value="1"/>
</dbReference>
<gene>
    <name evidence="2" type="ORF">SAMN05421677_106130</name>
</gene>
<accession>A0A1H0KWC9</accession>
<keyword evidence="3" id="KW-1185">Reference proteome</keyword>
<reference evidence="3" key="1">
    <citation type="submission" date="2016-10" db="EMBL/GenBank/DDBJ databases">
        <authorList>
            <person name="Varghese N."/>
            <person name="Submissions S."/>
        </authorList>
    </citation>
    <scope>NUCLEOTIDE SEQUENCE [LARGE SCALE GENOMIC DNA]</scope>
    <source>
        <strain evidence="3">CGMCC 1.3703</strain>
    </source>
</reference>
<dbReference type="EMBL" id="FNIZ01000006">
    <property type="protein sequence ID" value="SDO60071.1"/>
    <property type="molecule type" value="Genomic_DNA"/>
</dbReference>
<name>A0A1H0KWC9_HALAD</name>
<proteinExistence type="predicted"/>
<dbReference type="Proteomes" id="UP000198860">
    <property type="component" value="Unassembled WGS sequence"/>
</dbReference>
<evidence type="ECO:0000313" key="3">
    <source>
        <dbReference type="Proteomes" id="UP000198860"/>
    </source>
</evidence>
<sequence length="123" mass="14344">MRKWLGLVLVLGLLVGCAQNATERSIQQFTSSMENELHFVYFYDQEPPDKKIRSQLNGMKVYLARKNIIATISYQKIVSEKNYEELLNVKDSQILVFDFKGIRYNARNIHVLEGMVLQMQMNP</sequence>
<dbReference type="RefSeq" id="WP_089652011.1">
    <property type="nucleotide sequence ID" value="NZ_FNIZ01000006.1"/>
</dbReference>
<evidence type="ECO:0000313" key="2">
    <source>
        <dbReference type="EMBL" id="SDO60071.1"/>
    </source>
</evidence>
<feature type="signal peptide" evidence="1">
    <location>
        <begin position="1"/>
        <end position="20"/>
    </location>
</feature>
<dbReference type="AlphaFoldDB" id="A0A1H0KWC9"/>
<dbReference type="OrthoDB" id="2969275at2"/>